<gene>
    <name evidence="2" type="ORF">ACFQ4R_07325</name>
</gene>
<dbReference type="Proteomes" id="UP001597191">
    <property type="component" value="Unassembled WGS sequence"/>
</dbReference>
<evidence type="ECO:0000313" key="3">
    <source>
        <dbReference type="Proteomes" id="UP001597191"/>
    </source>
</evidence>
<dbReference type="RefSeq" id="WP_125651547.1">
    <property type="nucleotide sequence ID" value="NZ_JBHTOH010000069.1"/>
</dbReference>
<name>A0ABW4BQZ8_9LACO</name>
<sequence length="28" mass="3218">MFDSVLAPIIVGVVLALFNYWLNNSHRK</sequence>
<protein>
    <submittedName>
        <fullName evidence="2">Type I toxin-antitoxin system Fst family toxin</fullName>
    </submittedName>
</protein>
<keyword evidence="1" id="KW-0812">Transmembrane</keyword>
<keyword evidence="3" id="KW-1185">Reference proteome</keyword>
<evidence type="ECO:0000313" key="2">
    <source>
        <dbReference type="EMBL" id="MFD1411392.1"/>
    </source>
</evidence>
<accession>A0ABW4BQZ8</accession>
<keyword evidence="1" id="KW-1133">Transmembrane helix</keyword>
<organism evidence="2 3">
    <name type="scientific">Lapidilactobacillus gannanensis</name>
    <dbReference type="NCBI Taxonomy" id="2486002"/>
    <lineage>
        <taxon>Bacteria</taxon>
        <taxon>Bacillati</taxon>
        <taxon>Bacillota</taxon>
        <taxon>Bacilli</taxon>
        <taxon>Lactobacillales</taxon>
        <taxon>Lactobacillaceae</taxon>
        <taxon>Lapidilactobacillus</taxon>
    </lineage>
</organism>
<dbReference type="NCBIfam" id="NF033608">
    <property type="entry name" value="type_I_tox_Fst"/>
    <property type="match status" value="1"/>
</dbReference>
<feature type="transmembrane region" description="Helical" evidence="1">
    <location>
        <begin position="6"/>
        <end position="22"/>
    </location>
</feature>
<evidence type="ECO:0000256" key="1">
    <source>
        <dbReference type="SAM" id="Phobius"/>
    </source>
</evidence>
<dbReference type="EMBL" id="JBHTOH010000069">
    <property type="protein sequence ID" value="MFD1411392.1"/>
    <property type="molecule type" value="Genomic_DNA"/>
</dbReference>
<keyword evidence="1" id="KW-0472">Membrane</keyword>
<comment type="caution">
    <text evidence="2">The sequence shown here is derived from an EMBL/GenBank/DDBJ whole genome shotgun (WGS) entry which is preliminary data.</text>
</comment>
<proteinExistence type="predicted"/>
<reference evidence="3" key="1">
    <citation type="journal article" date="2019" name="Int. J. Syst. Evol. Microbiol.">
        <title>The Global Catalogue of Microorganisms (GCM) 10K type strain sequencing project: providing services to taxonomists for standard genome sequencing and annotation.</title>
        <authorList>
            <consortium name="The Broad Institute Genomics Platform"/>
            <consortium name="The Broad Institute Genome Sequencing Center for Infectious Disease"/>
            <person name="Wu L."/>
            <person name="Ma J."/>
        </authorList>
    </citation>
    <scope>NUCLEOTIDE SEQUENCE [LARGE SCALE GENOMIC DNA]</scope>
    <source>
        <strain evidence="3">CCM 8937</strain>
    </source>
</reference>